<keyword evidence="2" id="KW-1185">Reference proteome</keyword>
<protein>
    <submittedName>
        <fullName evidence="1">Uncharacterized protein</fullName>
    </submittedName>
</protein>
<reference evidence="1 2" key="1">
    <citation type="submission" date="2020-09" db="EMBL/GenBank/DDBJ databases">
        <title>De no assembly of potato wild relative species, Solanum commersonii.</title>
        <authorList>
            <person name="Cho K."/>
        </authorList>
    </citation>
    <scope>NUCLEOTIDE SEQUENCE [LARGE SCALE GENOMIC DNA]</scope>
    <source>
        <strain evidence="1">LZ3.2</strain>
        <tissue evidence="1">Leaf</tissue>
    </source>
</reference>
<dbReference type="EMBL" id="JACXVP010000006">
    <property type="protein sequence ID" value="KAG5598840.1"/>
    <property type="molecule type" value="Genomic_DNA"/>
</dbReference>
<dbReference type="Proteomes" id="UP000824120">
    <property type="component" value="Chromosome 6"/>
</dbReference>
<organism evidence="1 2">
    <name type="scientific">Solanum commersonii</name>
    <name type="common">Commerson's wild potato</name>
    <name type="synonym">Commerson's nightshade</name>
    <dbReference type="NCBI Taxonomy" id="4109"/>
    <lineage>
        <taxon>Eukaryota</taxon>
        <taxon>Viridiplantae</taxon>
        <taxon>Streptophyta</taxon>
        <taxon>Embryophyta</taxon>
        <taxon>Tracheophyta</taxon>
        <taxon>Spermatophyta</taxon>
        <taxon>Magnoliopsida</taxon>
        <taxon>eudicotyledons</taxon>
        <taxon>Gunneridae</taxon>
        <taxon>Pentapetalae</taxon>
        <taxon>asterids</taxon>
        <taxon>lamiids</taxon>
        <taxon>Solanales</taxon>
        <taxon>Solanaceae</taxon>
        <taxon>Solanoideae</taxon>
        <taxon>Solaneae</taxon>
        <taxon>Solanum</taxon>
    </lineage>
</organism>
<gene>
    <name evidence="1" type="ORF">H5410_030210</name>
</gene>
<dbReference type="AlphaFoldDB" id="A0A9J5YGT1"/>
<comment type="caution">
    <text evidence="1">The sequence shown here is derived from an EMBL/GenBank/DDBJ whole genome shotgun (WGS) entry which is preliminary data.</text>
</comment>
<name>A0A9J5YGT1_SOLCO</name>
<evidence type="ECO:0000313" key="2">
    <source>
        <dbReference type="Proteomes" id="UP000824120"/>
    </source>
</evidence>
<proteinExistence type="predicted"/>
<accession>A0A9J5YGT1</accession>
<sequence length="132" mass="14811">MYISSHTKGLSRKNNQTSRSGLSTLLDVFIKFASPLHKHHHFKYFYGSIQSLICEVDHATSSCSPELGHTTPKSLSRQSQNYRTRDINCDSSPSFNLEKYALSVVLAKAGKKSCVVLHQGHNSKRRCSTLQL</sequence>
<evidence type="ECO:0000313" key="1">
    <source>
        <dbReference type="EMBL" id="KAG5598840.1"/>
    </source>
</evidence>